<dbReference type="PROSITE" id="PS51365">
    <property type="entry name" value="RENAL_DIPEPTIDASE_2"/>
    <property type="match status" value="1"/>
</dbReference>
<protein>
    <submittedName>
        <fullName evidence="2">Dipeptidase</fullName>
    </submittedName>
</protein>
<evidence type="ECO:0000256" key="1">
    <source>
        <dbReference type="SAM" id="MobiDB-lite"/>
    </source>
</evidence>
<dbReference type="PANTHER" id="PTHR10443:SF12">
    <property type="entry name" value="DIPEPTIDASE"/>
    <property type="match status" value="1"/>
</dbReference>
<gene>
    <name evidence="2" type="ORF">GCM10009786_26160</name>
</gene>
<dbReference type="Pfam" id="PF01244">
    <property type="entry name" value="Peptidase_M19"/>
    <property type="match status" value="1"/>
</dbReference>
<dbReference type="InterPro" id="IPR008257">
    <property type="entry name" value="Pept_M19"/>
</dbReference>
<name>A0ABN3B9R8_9MICO</name>
<dbReference type="EMBL" id="BAAAOP010000012">
    <property type="protein sequence ID" value="GAA2190123.1"/>
    <property type="molecule type" value="Genomic_DNA"/>
</dbReference>
<proteinExistence type="predicted"/>
<organism evidence="2 3">
    <name type="scientific">Leucobacter alluvii</name>
    <dbReference type="NCBI Taxonomy" id="340321"/>
    <lineage>
        <taxon>Bacteria</taxon>
        <taxon>Bacillati</taxon>
        <taxon>Actinomycetota</taxon>
        <taxon>Actinomycetes</taxon>
        <taxon>Micrococcales</taxon>
        <taxon>Microbacteriaceae</taxon>
        <taxon>Leucobacter</taxon>
    </lineage>
</organism>
<evidence type="ECO:0000313" key="3">
    <source>
        <dbReference type="Proteomes" id="UP001501084"/>
    </source>
</evidence>
<dbReference type="RefSeq" id="WP_346058561.1">
    <property type="nucleotide sequence ID" value="NZ_BAAAOP010000012.1"/>
</dbReference>
<reference evidence="2 3" key="1">
    <citation type="journal article" date="2019" name="Int. J. Syst. Evol. Microbiol.">
        <title>The Global Catalogue of Microorganisms (GCM) 10K type strain sequencing project: providing services to taxonomists for standard genome sequencing and annotation.</title>
        <authorList>
            <consortium name="The Broad Institute Genomics Platform"/>
            <consortium name="The Broad Institute Genome Sequencing Center for Infectious Disease"/>
            <person name="Wu L."/>
            <person name="Ma J."/>
        </authorList>
    </citation>
    <scope>NUCLEOTIDE SEQUENCE [LARGE SCALE GENOMIC DNA]</scope>
    <source>
        <strain evidence="2 3">JCM 14919</strain>
    </source>
</reference>
<feature type="region of interest" description="Disordered" evidence="1">
    <location>
        <begin position="257"/>
        <end position="279"/>
    </location>
</feature>
<dbReference type="SUPFAM" id="SSF51556">
    <property type="entry name" value="Metallo-dependent hydrolases"/>
    <property type="match status" value="1"/>
</dbReference>
<evidence type="ECO:0000313" key="2">
    <source>
        <dbReference type="EMBL" id="GAA2190123.1"/>
    </source>
</evidence>
<comment type="caution">
    <text evidence="2">The sequence shown here is derived from an EMBL/GenBank/DDBJ whole genome shotgun (WGS) entry which is preliminary data.</text>
</comment>
<dbReference type="Proteomes" id="UP001501084">
    <property type="component" value="Unassembled WGS sequence"/>
</dbReference>
<dbReference type="InterPro" id="IPR032466">
    <property type="entry name" value="Metal_Hydrolase"/>
</dbReference>
<sequence>MNVDSLICSRLDRRGIEEIRAGGVDAVTVTCGFWEDAIESLDAVVSWRELADANSDIAQIVASAADMREARAAGRLGIVLGFQNSSFLQGRLGFVEVFADVGVRVAQLTYNIQNDIGGSCYDPHDSGLSRFGAEVVGEMNRTGMVIDLSHVGNRTSLDAVHASSVPVAVTHANIFELVEHPRNKPLEVLRPLVERGGVIGLTTYHNLTRGRIATPELWSEMVARSIDLLGLTAVGIGTDANQRGTDEYREWMRRGRWSRQPQLGASPPPGVAPSERPDWFSGPQDFGRLGAALEARGLGREERELVLGGNWMNFYTRVIDDVREKQMGGVA</sequence>
<dbReference type="PANTHER" id="PTHR10443">
    <property type="entry name" value="MICROSOMAL DIPEPTIDASE"/>
    <property type="match status" value="1"/>
</dbReference>
<keyword evidence="3" id="KW-1185">Reference proteome</keyword>
<dbReference type="Gene3D" id="3.20.20.140">
    <property type="entry name" value="Metal-dependent hydrolases"/>
    <property type="match status" value="1"/>
</dbReference>
<accession>A0ABN3B9R8</accession>